<dbReference type="AlphaFoldDB" id="A0A1H9VQU3"/>
<organism evidence="1 2">
    <name type="scientific">Salipaludibacillus aurantiacus</name>
    <dbReference type="NCBI Taxonomy" id="1601833"/>
    <lineage>
        <taxon>Bacteria</taxon>
        <taxon>Bacillati</taxon>
        <taxon>Bacillota</taxon>
        <taxon>Bacilli</taxon>
        <taxon>Bacillales</taxon>
        <taxon>Bacillaceae</taxon>
    </lineage>
</organism>
<dbReference type="InterPro" id="IPR034122">
    <property type="entry name" value="Retropepsin-like_bacterial"/>
</dbReference>
<dbReference type="Proteomes" id="UP000198571">
    <property type="component" value="Unassembled WGS sequence"/>
</dbReference>
<dbReference type="CDD" id="cd05483">
    <property type="entry name" value="retropepsin_like_bacteria"/>
    <property type="match status" value="1"/>
</dbReference>
<dbReference type="SUPFAM" id="SSF50630">
    <property type="entry name" value="Acid proteases"/>
    <property type="match status" value="1"/>
</dbReference>
<evidence type="ECO:0008006" key="3">
    <source>
        <dbReference type="Google" id="ProtNLM"/>
    </source>
</evidence>
<dbReference type="Pfam" id="PF13975">
    <property type="entry name" value="gag-asp_proteas"/>
    <property type="match status" value="1"/>
</dbReference>
<dbReference type="Gene3D" id="2.40.70.10">
    <property type="entry name" value="Acid Proteases"/>
    <property type="match status" value="1"/>
</dbReference>
<protein>
    <recommendedName>
        <fullName evidence="3">Aspartyl protease</fullName>
    </recommendedName>
</protein>
<sequence length="111" mass="12383">MKRIDFVNGQLYTETRLKFQGKVQTTERMMIDTSAPQTVISEQLALKLGIEKLDINQQEEMDSLSVGPLKVSQFPVIISDVHEEGVLGLDFLKKVGAKINLDAMTISSSRT</sequence>
<dbReference type="EMBL" id="FOGT01000012">
    <property type="protein sequence ID" value="SES23844.1"/>
    <property type="molecule type" value="Genomic_DNA"/>
</dbReference>
<accession>A0A1H9VQU3</accession>
<evidence type="ECO:0000313" key="2">
    <source>
        <dbReference type="Proteomes" id="UP000198571"/>
    </source>
</evidence>
<reference evidence="2" key="1">
    <citation type="submission" date="2016-10" db="EMBL/GenBank/DDBJ databases">
        <authorList>
            <person name="Varghese N."/>
            <person name="Submissions S."/>
        </authorList>
    </citation>
    <scope>NUCLEOTIDE SEQUENCE [LARGE SCALE GENOMIC DNA]</scope>
    <source>
        <strain evidence="2">S9</strain>
    </source>
</reference>
<keyword evidence="2" id="KW-1185">Reference proteome</keyword>
<proteinExistence type="predicted"/>
<dbReference type="RefSeq" id="WP_093053627.1">
    <property type="nucleotide sequence ID" value="NZ_FOGT01000012.1"/>
</dbReference>
<evidence type="ECO:0000313" key="1">
    <source>
        <dbReference type="EMBL" id="SES23844.1"/>
    </source>
</evidence>
<dbReference type="OrthoDB" id="2735601at2"/>
<name>A0A1H9VQU3_9BACI</name>
<dbReference type="InterPro" id="IPR021109">
    <property type="entry name" value="Peptidase_aspartic_dom_sf"/>
</dbReference>
<dbReference type="STRING" id="1601833.SAMN05518684_11215"/>
<gene>
    <name evidence="1" type="ORF">SAMN05518684_11215</name>
</gene>